<dbReference type="Proteomes" id="UP001428817">
    <property type="component" value="Unassembled WGS sequence"/>
</dbReference>
<accession>A0ABP9QHY6</accession>
<protein>
    <recommendedName>
        <fullName evidence="3">MarR family transcriptional regulator</fullName>
    </recommendedName>
</protein>
<reference evidence="2" key="1">
    <citation type="journal article" date="2019" name="Int. J. Syst. Evol. Microbiol.">
        <title>The Global Catalogue of Microorganisms (GCM) 10K type strain sequencing project: providing services to taxonomists for standard genome sequencing and annotation.</title>
        <authorList>
            <consortium name="The Broad Institute Genomics Platform"/>
            <consortium name="The Broad Institute Genome Sequencing Center for Infectious Disease"/>
            <person name="Wu L."/>
            <person name="Ma J."/>
        </authorList>
    </citation>
    <scope>NUCLEOTIDE SEQUENCE [LARGE SCALE GENOMIC DNA]</scope>
    <source>
        <strain evidence="2">JCM 18303</strain>
    </source>
</reference>
<organism evidence="1 2">
    <name type="scientific">Pseudonocardia eucalypti</name>
    <dbReference type="NCBI Taxonomy" id="648755"/>
    <lineage>
        <taxon>Bacteria</taxon>
        <taxon>Bacillati</taxon>
        <taxon>Actinomycetota</taxon>
        <taxon>Actinomycetes</taxon>
        <taxon>Pseudonocardiales</taxon>
        <taxon>Pseudonocardiaceae</taxon>
        <taxon>Pseudonocardia</taxon>
    </lineage>
</organism>
<dbReference type="EMBL" id="BAABJP010000026">
    <property type="protein sequence ID" value="GAA5162082.1"/>
    <property type="molecule type" value="Genomic_DNA"/>
</dbReference>
<gene>
    <name evidence="1" type="ORF">GCM10023321_47140</name>
</gene>
<evidence type="ECO:0008006" key="3">
    <source>
        <dbReference type="Google" id="ProtNLM"/>
    </source>
</evidence>
<keyword evidence="2" id="KW-1185">Reference proteome</keyword>
<name>A0ABP9QHY6_9PSEU</name>
<dbReference type="RefSeq" id="WP_185065975.1">
    <property type="nucleotide sequence ID" value="NZ_BAABJP010000026.1"/>
</dbReference>
<comment type="caution">
    <text evidence="1">The sequence shown here is derived from an EMBL/GenBank/DDBJ whole genome shotgun (WGS) entry which is preliminary data.</text>
</comment>
<evidence type="ECO:0000313" key="1">
    <source>
        <dbReference type="EMBL" id="GAA5162082.1"/>
    </source>
</evidence>
<evidence type="ECO:0000313" key="2">
    <source>
        <dbReference type="Proteomes" id="UP001428817"/>
    </source>
</evidence>
<proteinExistence type="predicted"/>
<sequence>MAESAEHAFLSETAIRIMEESANAQLFSCLESGRKRFDFACNLTRDWTRAVSGQTLWKHDRDGIDKDLRTLLTDGEASAAVYVVRDSMKNRDRVDEIIRDYRNTSLRVSLSKLRIFRVPADFDADDERAREVVRDGLRRDIYQDLLLQVALGGITAQDVRNFASSGRVGSPVWILSRIDNDGYLDNYTNASKRYRMGIPALKEELLRLESAGMVSREENALGLIQVTEKGCAMLDICARLYEYLAGKVGGNKEFLYVCRLLGMDFSTLANGGQAVNFEFYEANRKKLPFGHGADNAALMLTCLYYSSQHGEIEWRPPCFTLPRN</sequence>